<organism evidence="2 3">
    <name type="scientific">Pinctada imbricata</name>
    <name type="common">Atlantic pearl-oyster</name>
    <name type="synonym">Pinctada martensii</name>
    <dbReference type="NCBI Taxonomy" id="66713"/>
    <lineage>
        <taxon>Eukaryota</taxon>
        <taxon>Metazoa</taxon>
        <taxon>Spiralia</taxon>
        <taxon>Lophotrochozoa</taxon>
        <taxon>Mollusca</taxon>
        <taxon>Bivalvia</taxon>
        <taxon>Autobranchia</taxon>
        <taxon>Pteriomorphia</taxon>
        <taxon>Pterioida</taxon>
        <taxon>Pterioidea</taxon>
        <taxon>Pteriidae</taxon>
        <taxon>Pinctada</taxon>
    </lineage>
</organism>
<keyword evidence="3" id="KW-1185">Reference proteome</keyword>
<reference evidence="2" key="1">
    <citation type="submission" date="2019-08" db="EMBL/GenBank/DDBJ databases">
        <title>The improved chromosome-level genome for the pearl oyster Pinctada fucata martensii using PacBio sequencing and Hi-C.</title>
        <authorList>
            <person name="Zheng Z."/>
        </authorList>
    </citation>
    <scope>NUCLEOTIDE SEQUENCE</scope>
    <source>
        <strain evidence="2">ZZ-2019</strain>
        <tissue evidence="2">Adductor muscle</tissue>
    </source>
</reference>
<proteinExistence type="predicted"/>
<dbReference type="AlphaFoldDB" id="A0AA89BLX1"/>
<feature type="region of interest" description="Disordered" evidence="1">
    <location>
        <begin position="246"/>
        <end position="325"/>
    </location>
</feature>
<sequence length="375" mass="43307">MDAIVDEICQKFVILDPKLSRATRITLPNRFLIGRDFNNFSPNYTYSSALTIGNSMNSKHQGYEREKYESPSPNGSDRSKKRSISNASERLPEFSAALTKLGYLKLTRNVVHHGGGFFGRHVDKRYADIRRSYSMLENEKRQQEIMQQHYNSNLKDQYGSVQHVNHVDATPLKVIQHSSRSVDGKENEKPLSSSLHLDLSYQKQDESRAKLKPITNDSQRRHDERRRRMEAEVFALDHRPLIIQYDRRSNTSVSPIKREGSEKREKLSQRDSKKNSKQQKSNSHLTPDSDDRPTSNASLDIPLEKFGSSSQLRESRQQKSPWVYGVNPYRWTSKSAVTDDDKPWIERAMQRTEIVDKTTYDGFARTKPVKAQSSD</sequence>
<protein>
    <submittedName>
        <fullName evidence="2">Uncharacterized protein</fullName>
    </submittedName>
</protein>
<comment type="caution">
    <text evidence="2">The sequence shown here is derived from an EMBL/GenBank/DDBJ whole genome shotgun (WGS) entry which is preliminary data.</text>
</comment>
<accession>A0AA89BLX1</accession>
<feature type="region of interest" description="Disordered" evidence="1">
    <location>
        <begin position="60"/>
        <end position="87"/>
    </location>
</feature>
<evidence type="ECO:0000313" key="2">
    <source>
        <dbReference type="EMBL" id="KAK3084110.1"/>
    </source>
</evidence>
<feature type="compositionally biased region" description="Basic and acidic residues" evidence="1">
    <location>
        <begin position="180"/>
        <end position="189"/>
    </location>
</feature>
<evidence type="ECO:0000313" key="3">
    <source>
        <dbReference type="Proteomes" id="UP001186944"/>
    </source>
</evidence>
<dbReference type="EMBL" id="VSWD01000013">
    <property type="protein sequence ID" value="KAK3084110.1"/>
    <property type="molecule type" value="Genomic_DNA"/>
</dbReference>
<name>A0AA89BLX1_PINIB</name>
<dbReference type="Proteomes" id="UP001186944">
    <property type="component" value="Unassembled WGS sequence"/>
</dbReference>
<feature type="region of interest" description="Disordered" evidence="1">
    <location>
        <begin position="177"/>
        <end position="226"/>
    </location>
</feature>
<evidence type="ECO:0000256" key="1">
    <source>
        <dbReference type="SAM" id="MobiDB-lite"/>
    </source>
</evidence>
<gene>
    <name evidence="2" type="ORF">FSP39_008321</name>
</gene>
<feature type="compositionally biased region" description="Basic and acidic residues" evidence="1">
    <location>
        <begin position="256"/>
        <end position="274"/>
    </location>
</feature>